<name>A0A9E5JTD5_9MICO</name>
<reference evidence="1 2" key="1">
    <citation type="submission" date="2019-06" db="EMBL/GenBank/DDBJ databases">
        <authorList>
            <person name="De-Chao Zhang Q."/>
        </authorList>
    </citation>
    <scope>NUCLEOTIDE SEQUENCE [LARGE SCALE GENOMIC DNA]</scope>
    <source>
        <strain evidence="1 2">KN1116</strain>
    </source>
</reference>
<sequence>MDPVITFALWVVGLAVVAAGVTGVKSAIDKRAGMGEWAEHGPNPSKQRIAHVEHSRELYRSAVAAMVEGRATDAQALWRQSADLGHLPAYTGLGIVEILEGRSWGTTAHWLRAAEGGDVAAQILQELKGAEVMTKYGHDAPPITASEFAMAFLRAQNRSDLDSLHTVIGTALHLGEKEFASEWARTRDIMKMNASRRERYEWGI</sequence>
<protein>
    <submittedName>
        <fullName evidence="1">Uncharacterized protein</fullName>
    </submittedName>
</protein>
<dbReference type="RefSeq" id="WP_152582108.1">
    <property type="nucleotide sequence ID" value="NZ_VIKT02000003.1"/>
</dbReference>
<evidence type="ECO:0000313" key="2">
    <source>
        <dbReference type="Proteomes" id="UP000818266"/>
    </source>
</evidence>
<dbReference type="Proteomes" id="UP000818266">
    <property type="component" value="Unassembled WGS sequence"/>
</dbReference>
<organism evidence="1 2">
    <name type="scientific">Microcella pacifica</name>
    <dbReference type="NCBI Taxonomy" id="2591847"/>
    <lineage>
        <taxon>Bacteria</taxon>
        <taxon>Bacillati</taxon>
        <taxon>Actinomycetota</taxon>
        <taxon>Actinomycetes</taxon>
        <taxon>Micrococcales</taxon>
        <taxon>Microbacteriaceae</taxon>
        <taxon>Microcella</taxon>
    </lineage>
</organism>
<accession>A0A9E5JTD5</accession>
<dbReference type="AlphaFoldDB" id="A0A9E5JTD5"/>
<proteinExistence type="predicted"/>
<keyword evidence="2" id="KW-1185">Reference proteome</keyword>
<evidence type="ECO:0000313" key="1">
    <source>
        <dbReference type="EMBL" id="NHF62098.1"/>
    </source>
</evidence>
<gene>
    <name evidence="1" type="ORF">FK219_002400</name>
</gene>
<reference evidence="1 2" key="2">
    <citation type="submission" date="2020-03" db="EMBL/GenBank/DDBJ databases">
        <title>Chryseoglobus sp. isolated from a deep-sea seamount.</title>
        <authorList>
            <person name="Zhang D.-C."/>
        </authorList>
    </citation>
    <scope>NUCLEOTIDE SEQUENCE [LARGE SCALE GENOMIC DNA]</scope>
    <source>
        <strain evidence="1 2">KN1116</strain>
    </source>
</reference>
<dbReference type="OrthoDB" id="2850580at2"/>
<dbReference type="EMBL" id="VIKT02000003">
    <property type="protein sequence ID" value="NHF62098.1"/>
    <property type="molecule type" value="Genomic_DNA"/>
</dbReference>
<comment type="caution">
    <text evidence="1">The sequence shown here is derived from an EMBL/GenBank/DDBJ whole genome shotgun (WGS) entry which is preliminary data.</text>
</comment>